<reference evidence="2 3" key="1">
    <citation type="submission" date="2014-04" db="EMBL/GenBank/DDBJ databases">
        <authorList>
            <consortium name="DOE Joint Genome Institute"/>
            <person name="Kuo A."/>
            <person name="Kohler A."/>
            <person name="Nagy L.G."/>
            <person name="Floudas D."/>
            <person name="Copeland A."/>
            <person name="Barry K.W."/>
            <person name="Cichocki N."/>
            <person name="Veneault-Fourrey C."/>
            <person name="LaButti K."/>
            <person name="Lindquist E.A."/>
            <person name="Lipzen A."/>
            <person name="Lundell T."/>
            <person name="Morin E."/>
            <person name="Murat C."/>
            <person name="Sun H."/>
            <person name="Tunlid A."/>
            <person name="Henrissat B."/>
            <person name="Grigoriev I.V."/>
            <person name="Hibbett D.S."/>
            <person name="Martin F."/>
            <person name="Nordberg H.P."/>
            <person name="Cantor M.N."/>
            <person name="Hua S.X."/>
        </authorList>
    </citation>
    <scope>NUCLEOTIDE SEQUENCE [LARGE SCALE GENOMIC DNA]</scope>
    <source>
        <strain evidence="2 3">Foug A</strain>
    </source>
</reference>
<evidence type="ECO:0008006" key="4">
    <source>
        <dbReference type="Google" id="ProtNLM"/>
    </source>
</evidence>
<dbReference type="InParanoid" id="A0A0C2ZC52"/>
<dbReference type="Proteomes" id="UP000053989">
    <property type="component" value="Unassembled WGS sequence"/>
</dbReference>
<dbReference type="HOGENOM" id="CLU_2470425_0_0_1"/>
<evidence type="ECO:0000313" key="3">
    <source>
        <dbReference type="Proteomes" id="UP000053989"/>
    </source>
</evidence>
<keyword evidence="1" id="KW-0732">Signal</keyword>
<dbReference type="EMBL" id="KN822074">
    <property type="protein sequence ID" value="KIM59418.1"/>
    <property type="molecule type" value="Genomic_DNA"/>
</dbReference>
<evidence type="ECO:0000256" key="1">
    <source>
        <dbReference type="SAM" id="SignalP"/>
    </source>
</evidence>
<name>A0A0C2ZC52_9AGAM</name>
<accession>A0A0C2ZC52</accession>
<evidence type="ECO:0000313" key="2">
    <source>
        <dbReference type="EMBL" id="KIM59418.1"/>
    </source>
</evidence>
<organism evidence="2 3">
    <name type="scientific">Scleroderma citrinum Foug A</name>
    <dbReference type="NCBI Taxonomy" id="1036808"/>
    <lineage>
        <taxon>Eukaryota</taxon>
        <taxon>Fungi</taxon>
        <taxon>Dikarya</taxon>
        <taxon>Basidiomycota</taxon>
        <taxon>Agaricomycotina</taxon>
        <taxon>Agaricomycetes</taxon>
        <taxon>Agaricomycetidae</taxon>
        <taxon>Boletales</taxon>
        <taxon>Sclerodermatineae</taxon>
        <taxon>Sclerodermataceae</taxon>
        <taxon>Scleroderma</taxon>
    </lineage>
</organism>
<reference evidence="3" key="2">
    <citation type="submission" date="2015-01" db="EMBL/GenBank/DDBJ databases">
        <title>Evolutionary Origins and Diversification of the Mycorrhizal Mutualists.</title>
        <authorList>
            <consortium name="DOE Joint Genome Institute"/>
            <consortium name="Mycorrhizal Genomics Consortium"/>
            <person name="Kohler A."/>
            <person name="Kuo A."/>
            <person name="Nagy L.G."/>
            <person name="Floudas D."/>
            <person name="Copeland A."/>
            <person name="Barry K.W."/>
            <person name="Cichocki N."/>
            <person name="Veneault-Fourrey C."/>
            <person name="LaButti K."/>
            <person name="Lindquist E.A."/>
            <person name="Lipzen A."/>
            <person name="Lundell T."/>
            <person name="Morin E."/>
            <person name="Murat C."/>
            <person name="Riley R."/>
            <person name="Ohm R."/>
            <person name="Sun H."/>
            <person name="Tunlid A."/>
            <person name="Henrissat B."/>
            <person name="Grigoriev I.V."/>
            <person name="Hibbett D.S."/>
            <person name="Martin F."/>
        </authorList>
    </citation>
    <scope>NUCLEOTIDE SEQUENCE [LARGE SCALE GENOMIC DNA]</scope>
    <source>
        <strain evidence="3">Foug A</strain>
    </source>
</reference>
<feature type="chain" id="PRO_5002174896" description="Secreted protein" evidence="1">
    <location>
        <begin position="28"/>
        <end position="88"/>
    </location>
</feature>
<gene>
    <name evidence="2" type="ORF">SCLCIDRAFT_1020698</name>
</gene>
<feature type="signal peptide" evidence="1">
    <location>
        <begin position="1"/>
        <end position="27"/>
    </location>
</feature>
<protein>
    <recommendedName>
        <fullName evidence="4">Secreted protein</fullName>
    </recommendedName>
</protein>
<sequence>MFLSHHHLFSFVYLSCISHTLPSLGQAWYDRTSCLPVPLSRSYPSTFCTVAGFDVVAAHPRHLAQPLFHHIPLVLLVALTSVLFRDAI</sequence>
<keyword evidence="3" id="KW-1185">Reference proteome</keyword>
<dbReference type="AlphaFoldDB" id="A0A0C2ZC52"/>
<proteinExistence type="predicted"/>